<accession>A0ACB8TH34</accession>
<evidence type="ECO:0000313" key="2">
    <source>
        <dbReference type="Proteomes" id="UP000814140"/>
    </source>
</evidence>
<reference evidence="1" key="2">
    <citation type="journal article" date="2022" name="New Phytol.">
        <title>Evolutionary transition to the ectomycorrhizal habit in the genomes of a hyperdiverse lineage of mushroom-forming fungi.</title>
        <authorList>
            <person name="Looney B."/>
            <person name="Miyauchi S."/>
            <person name="Morin E."/>
            <person name="Drula E."/>
            <person name="Courty P.E."/>
            <person name="Kohler A."/>
            <person name="Kuo A."/>
            <person name="LaButti K."/>
            <person name="Pangilinan J."/>
            <person name="Lipzen A."/>
            <person name="Riley R."/>
            <person name="Andreopoulos W."/>
            <person name="He G."/>
            <person name="Johnson J."/>
            <person name="Nolan M."/>
            <person name="Tritt A."/>
            <person name="Barry K.W."/>
            <person name="Grigoriev I.V."/>
            <person name="Nagy L.G."/>
            <person name="Hibbett D."/>
            <person name="Henrissat B."/>
            <person name="Matheny P.B."/>
            <person name="Labbe J."/>
            <person name="Martin F.M."/>
        </authorList>
    </citation>
    <scope>NUCLEOTIDE SEQUENCE</scope>
    <source>
        <strain evidence="1">HHB10654</strain>
    </source>
</reference>
<keyword evidence="2" id="KW-1185">Reference proteome</keyword>
<reference evidence="1" key="1">
    <citation type="submission" date="2021-03" db="EMBL/GenBank/DDBJ databases">
        <authorList>
            <consortium name="DOE Joint Genome Institute"/>
            <person name="Ahrendt S."/>
            <person name="Looney B.P."/>
            <person name="Miyauchi S."/>
            <person name="Morin E."/>
            <person name="Drula E."/>
            <person name="Courty P.E."/>
            <person name="Chicoki N."/>
            <person name="Fauchery L."/>
            <person name="Kohler A."/>
            <person name="Kuo A."/>
            <person name="Labutti K."/>
            <person name="Pangilinan J."/>
            <person name="Lipzen A."/>
            <person name="Riley R."/>
            <person name="Andreopoulos W."/>
            <person name="He G."/>
            <person name="Johnson J."/>
            <person name="Barry K.W."/>
            <person name="Grigoriev I.V."/>
            <person name="Nagy L."/>
            <person name="Hibbett D."/>
            <person name="Henrissat B."/>
            <person name="Matheny P.B."/>
            <person name="Labbe J."/>
            <person name="Martin F."/>
        </authorList>
    </citation>
    <scope>NUCLEOTIDE SEQUENCE</scope>
    <source>
        <strain evidence="1">HHB10654</strain>
    </source>
</reference>
<proteinExistence type="predicted"/>
<gene>
    <name evidence="1" type="ORF">BV25DRAFT_856670</name>
</gene>
<dbReference type="Proteomes" id="UP000814140">
    <property type="component" value="Unassembled WGS sequence"/>
</dbReference>
<comment type="caution">
    <text evidence="1">The sequence shown here is derived from an EMBL/GenBank/DDBJ whole genome shotgun (WGS) entry which is preliminary data.</text>
</comment>
<dbReference type="EMBL" id="MU277189">
    <property type="protein sequence ID" value="KAI0067751.1"/>
    <property type="molecule type" value="Genomic_DNA"/>
</dbReference>
<name>A0ACB8TH34_9AGAM</name>
<organism evidence="1 2">
    <name type="scientific">Artomyces pyxidatus</name>
    <dbReference type="NCBI Taxonomy" id="48021"/>
    <lineage>
        <taxon>Eukaryota</taxon>
        <taxon>Fungi</taxon>
        <taxon>Dikarya</taxon>
        <taxon>Basidiomycota</taxon>
        <taxon>Agaricomycotina</taxon>
        <taxon>Agaricomycetes</taxon>
        <taxon>Russulales</taxon>
        <taxon>Auriscalpiaceae</taxon>
        <taxon>Artomyces</taxon>
    </lineage>
</organism>
<evidence type="ECO:0000313" key="1">
    <source>
        <dbReference type="EMBL" id="KAI0067751.1"/>
    </source>
</evidence>
<sequence length="168" mass="19273">MNRQDCSSDPSLARQGSAPDLLRSCHIPMLLTELRFYAIFWTDIACRAQGVHLIYLFSSTRNDSEPWTRDSSDVLLDDFSSDSTSWSPSGLSERRYCLRRRDLRGCWRFVSLQVVEIGSYTTVVPIIEEIGRTPCFNLLGVNPVGPPESWSRRTLLSARFLGRYIYRV</sequence>
<protein>
    <submittedName>
        <fullName evidence="1">Uncharacterized protein</fullName>
    </submittedName>
</protein>